<dbReference type="AlphaFoldDB" id="A0A6V2CPB1"/>
<organism evidence="6">
    <name type="scientific">Ditylum brightwellii</name>
    <dbReference type="NCBI Taxonomy" id="49249"/>
    <lineage>
        <taxon>Eukaryota</taxon>
        <taxon>Sar</taxon>
        <taxon>Stramenopiles</taxon>
        <taxon>Ochrophyta</taxon>
        <taxon>Bacillariophyta</taxon>
        <taxon>Mediophyceae</taxon>
        <taxon>Lithodesmiophycidae</taxon>
        <taxon>Lithodesmiales</taxon>
        <taxon>Lithodesmiaceae</taxon>
        <taxon>Ditylum</taxon>
    </lineage>
</organism>
<evidence type="ECO:0000259" key="4">
    <source>
        <dbReference type="PROSITE" id="PS50191"/>
    </source>
</evidence>
<proteinExistence type="predicted"/>
<dbReference type="PANTHER" id="PTHR10174">
    <property type="entry name" value="ALPHA-TOCOPHEROL TRANSFER PROTEIN-RELATED"/>
    <property type="match status" value="1"/>
</dbReference>
<keyword evidence="3" id="KW-0732">Signal</keyword>
<sequence length="355" mass="39253">MKFIRGLQLVCVPLLLTTFATRSDASFISSLSPSSSSSSSTSKCEETSPNAADTCGEGNDNAVVDIKTVLKTTKPDQYNQVHPIETKDLIDTSITQLDDVVSNVLDDGVKSGLKMAQQKCPEFVNSKEHKLMFLRSELFDVQPAAERYAKYWNKRIELFGEEKACKPILSLNDALQDDESALNVGFIKLLDGVTDDRGRALMWIDPANLDSTKYSRESMVRAVWYIMHAALESETAQQKGLVFLVYIGNNPALSVFDRPLISMVAESISYLIPLRAGAIHLFPTPLVFSVLLNIIKYVLGSRLRNTLKVTGGSNDKILDTLNKLGVTTDVLPIEVGGKVDHDHDAWLAKRRKEGK</sequence>
<dbReference type="Pfam" id="PF00650">
    <property type="entry name" value="CRAL_TRIO"/>
    <property type="match status" value="1"/>
</dbReference>
<feature type="compositionally biased region" description="Low complexity" evidence="1">
    <location>
        <begin position="28"/>
        <end position="42"/>
    </location>
</feature>
<dbReference type="Gene3D" id="3.40.525.10">
    <property type="entry name" value="CRAL-TRIO lipid binding domain"/>
    <property type="match status" value="1"/>
</dbReference>
<evidence type="ECO:0000256" key="2">
    <source>
        <dbReference type="SAM" id="Phobius"/>
    </source>
</evidence>
<feature type="chain" id="PRO_5035677379" description="CRAL-TRIO domain-containing protein" evidence="3">
    <location>
        <begin position="26"/>
        <end position="355"/>
    </location>
</feature>
<evidence type="ECO:0000313" key="6">
    <source>
        <dbReference type="EMBL" id="CAE4594567.1"/>
    </source>
</evidence>
<dbReference type="EMBL" id="HBNS01010253">
    <property type="protein sequence ID" value="CAE4594567.1"/>
    <property type="molecule type" value="Transcribed_RNA"/>
</dbReference>
<dbReference type="SUPFAM" id="SSF52087">
    <property type="entry name" value="CRAL/TRIO domain"/>
    <property type="match status" value="1"/>
</dbReference>
<dbReference type="EMBL" id="HBNS01010251">
    <property type="protein sequence ID" value="CAE4594563.1"/>
    <property type="molecule type" value="Transcribed_RNA"/>
</dbReference>
<dbReference type="InterPro" id="IPR001251">
    <property type="entry name" value="CRAL-TRIO_dom"/>
</dbReference>
<dbReference type="InterPro" id="IPR036865">
    <property type="entry name" value="CRAL-TRIO_dom_sf"/>
</dbReference>
<dbReference type="CDD" id="cd00170">
    <property type="entry name" value="SEC14"/>
    <property type="match status" value="1"/>
</dbReference>
<dbReference type="GO" id="GO:0016020">
    <property type="term" value="C:membrane"/>
    <property type="evidence" value="ECO:0007669"/>
    <property type="project" value="TreeGrafter"/>
</dbReference>
<dbReference type="PROSITE" id="PS50191">
    <property type="entry name" value="CRAL_TRIO"/>
    <property type="match status" value="1"/>
</dbReference>
<evidence type="ECO:0000256" key="1">
    <source>
        <dbReference type="SAM" id="MobiDB-lite"/>
    </source>
</evidence>
<keyword evidence="2" id="KW-0472">Membrane</keyword>
<keyword evidence="2" id="KW-1133">Transmembrane helix</keyword>
<accession>A0A6V2CPB1</accession>
<feature type="region of interest" description="Disordered" evidence="1">
    <location>
        <begin position="28"/>
        <end position="57"/>
    </location>
</feature>
<feature type="domain" description="CRAL-TRIO" evidence="4">
    <location>
        <begin position="178"/>
        <end position="343"/>
    </location>
</feature>
<dbReference type="PANTHER" id="PTHR10174:SF208">
    <property type="entry name" value="CRAL-TRIO DOMAIN-CONTAINING PROTEIN DDB_G0278031"/>
    <property type="match status" value="1"/>
</dbReference>
<evidence type="ECO:0000313" key="5">
    <source>
        <dbReference type="EMBL" id="CAE4594563.1"/>
    </source>
</evidence>
<dbReference type="GO" id="GO:1902936">
    <property type="term" value="F:phosphatidylinositol bisphosphate binding"/>
    <property type="evidence" value="ECO:0007669"/>
    <property type="project" value="TreeGrafter"/>
</dbReference>
<feature type="signal peptide" evidence="3">
    <location>
        <begin position="1"/>
        <end position="25"/>
    </location>
</feature>
<evidence type="ECO:0000256" key="3">
    <source>
        <dbReference type="SAM" id="SignalP"/>
    </source>
</evidence>
<name>A0A6V2CPB1_9STRA</name>
<keyword evidence="2" id="KW-0812">Transmembrane</keyword>
<protein>
    <recommendedName>
        <fullName evidence="4">CRAL-TRIO domain-containing protein</fullName>
    </recommendedName>
</protein>
<feature type="transmembrane region" description="Helical" evidence="2">
    <location>
        <begin position="277"/>
        <end position="299"/>
    </location>
</feature>
<reference evidence="6" key="1">
    <citation type="submission" date="2021-01" db="EMBL/GenBank/DDBJ databases">
        <authorList>
            <person name="Corre E."/>
            <person name="Pelletier E."/>
            <person name="Niang G."/>
            <person name="Scheremetjew M."/>
            <person name="Finn R."/>
            <person name="Kale V."/>
            <person name="Holt S."/>
            <person name="Cochrane G."/>
            <person name="Meng A."/>
            <person name="Brown T."/>
            <person name="Cohen L."/>
        </authorList>
    </citation>
    <scope>NUCLEOTIDE SEQUENCE</scope>
    <source>
        <strain evidence="6">GSO104</strain>
    </source>
</reference>
<gene>
    <name evidence="5" type="ORF">DBRI00130_LOCUS8281</name>
    <name evidence="6" type="ORF">DBRI00130_LOCUS8283</name>
</gene>